<accession>A0A1I4GII4</accession>
<gene>
    <name evidence="2" type="ORF">SAMN05216438_10418</name>
</gene>
<sequence>MEEQQEFWQIIKGTPRNINQLIHLLQYAQKQLSKLDIGGKKAEAARKLEAEKAEKLAPGEKTMDFMQAAGRSFAPPAVYNDEVNLDKLKTLLTEEYKIQFHINPIENGQMEFHFFGKDAKLVDQALTRAVTDIVKHPEKVSGKSKDLDADIKEAKTKQAVMREHQAAQKADKAADKAATKATEKGSRGLSL</sequence>
<evidence type="ECO:0000313" key="2">
    <source>
        <dbReference type="EMBL" id="SFL29001.1"/>
    </source>
</evidence>
<dbReference type="AlphaFoldDB" id="A0A1I4GII4"/>
<protein>
    <recommendedName>
        <fullName evidence="4">DUF3801 domain-containing protein</fullName>
    </recommendedName>
</protein>
<evidence type="ECO:0000256" key="1">
    <source>
        <dbReference type="SAM" id="MobiDB-lite"/>
    </source>
</evidence>
<evidence type="ECO:0000313" key="3">
    <source>
        <dbReference type="Proteomes" id="UP000181969"/>
    </source>
</evidence>
<organism evidence="2 3">
    <name type="scientific">Lactococcus garvieae</name>
    <dbReference type="NCBI Taxonomy" id="1363"/>
    <lineage>
        <taxon>Bacteria</taxon>
        <taxon>Bacillati</taxon>
        <taxon>Bacillota</taxon>
        <taxon>Bacilli</taxon>
        <taxon>Lactobacillales</taxon>
        <taxon>Streptococcaceae</taxon>
        <taxon>Lactococcus</taxon>
    </lineage>
</organism>
<dbReference type="Proteomes" id="UP000181969">
    <property type="component" value="Unassembled WGS sequence"/>
</dbReference>
<dbReference type="RefSeq" id="WP_074750877.1">
    <property type="nucleotide sequence ID" value="NZ_FOTJ01000004.1"/>
</dbReference>
<evidence type="ECO:0008006" key="4">
    <source>
        <dbReference type="Google" id="ProtNLM"/>
    </source>
</evidence>
<reference evidence="2 3" key="1">
    <citation type="submission" date="2016-10" db="EMBL/GenBank/DDBJ databases">
        <authorList>
            <person name="de Groot N.N."/>
        </authorList>
    </citation>
    <scope>NUCLEOTIDE SEQUENCE [LARGE SCALE GENOMIC DNA]</scope>
    <source>
        <strain evidence="2 3">M79</strain>
    </source>
</reference>
<feature type="region of interest" description="Disordered" evidence="1">
    <location>
        <begin position="155"/>
        <end position="191"/>
    </location>
</feature>
<name>A0A1I4GII4_9LACT</name>
<dbReference type="EMBL" id="FOTJ01000004">
    <property type="protein sequence ID" value="SFL29001.1"/>
    <property type="molecule type" value="Genomic_DNA"/>
</dbReference>
<proteinExistence type="predicted"/>